<gene>
    <name evidence="1" type="ORF">SAMN05216498_0660</name>
</gene>
<accession>A0A1G9W9W2</accession>
<evidence type="ECO:0000313" key="1">
    <source>
        <dbReference type="EMBL" id="SDM81312.1"/>
    </source>
</evidence>
<dbReference type="AlphaFoldDB" id="A0A1G9W9W2"/>
<organism evidence="1 2">
    <name type="scientific">Tenuibacillus multivorans</name>
    <dbReference type="NCBI Taxonomy" id="237069"/>
    <lineage>
        <taxon>Bacteria</taxon>
        <taxon>Bacillati</taxon>
        <taxon>Bacillota</taxon>
        <taxon>Bacilli</taxon>
        <taxon>Bacillales</taxon>
        <taxon>Bacillaceae</taxon>
        <taxon>Tenuibacillus</taxon>
    </lineage>
</organism>
<name>A0A1G9W9W2_9BACI</name>
<dbReference type="EMBL" id="FNIG01000001">
    <property type="protein sequence ID" value="SDM81312.1"/>
    <property type="molecule type" value="Genomic_DNA"/>
</dbReference>
<reference evidence="1 2" key="1">
    <citation type="submission" date="2016-10" db="EMBL/GenBank/DDBJ databases">
        <authorList>
            <person name="de Groot N.N."/>
        </authorList>
    </citation>
    <scope>NUCLEOTIDE SEQUENCE [LARGE SCALE GENOMIC DNA]</scope>
    <source>
        <strain evidence="1 2">CGMCC 1.3442</strain>
    </source>
</reference>
<keyword evidence="2" id="KW-1185">Reference proteome</keyword>
<dbReference type="Proteomes" id="UP000199334">
    <property type="component" value="Unassembled WGS sequence"/>
</dbReference>
<sequence length="69" mass="7833">MQKSICELLENIPPGTQIEEIMVNGEDVSKVEELMEFDPLTGLVYFTNSSNNTFVANCQKIDMIEFKSE</sequence>
<protein>
    <submittedName>
        <fullName evidence="1">Uncharacterized protein</fullName>
    </submittedName>
</protein>
<evidence type="ECO:0000313" key="2">
    <source>
        <dbReference type="Proteomes" id="UP000199334"/>
    </source>
</evidence>
<proteinExistence type="predicted"/>
<dbReference type="OrthoDB" id="2885291at2"/>
<dbReference type="RefSeq" id="WP_093855176.1">
    <property type="nucleotide sequence ID" value="NZ_BJVZ01000003.1"/>
</dbReference>